<dbReference type="InterPro" id="IPR003594">
    <property type="entry name" value="HATPase_dom"/>
</dbReference>
<feature type="transmembrane region" description="Helical" evidence="10">
    <location>
        <begin position="169"/>
        <end position="192"/>
    </location>
</feature>
<dbReference type="Gene3D" id="3.30.565.10">
    <property type="entry name" value="Histidine kinase-like ATPase, C-terminal domain"/>
    <property type="match status" value="1"/>
</dbReference>
<protein>
    <recommendedName>
        <fullName evidence="3">histidine kinase</fullName>
        <ecNumber evidence="3">2.7.13.3</ecNumber>
    </recommendedName>
</protein>
<keyword evidence="8 10" id="KW-1133">Transmembrane helix</keyword>
<feature type="domain" description="Histidine kinase" evidence="11">
    <location>
        <begin position="248"/>
        <end position="448"/>
    </location>
</feature>
<name>A0A1M7C525_9HYPH</name>
<keyword evidence="5" id="KW-0808">Transferase</keyword>
<comment type="catalytic activity">
    <reaction evidence="1">
        <text>ATP + protein L-histidine = ADP + protein N-phospho-L-histidine.</text>
        <dbReference type="EC" id="2.7.13.3"/>
    </reaction>
</comment>
<dbReference type="PANTHER" id="PTHR45436">
    <property type="entry name" value="SENSOR HISTIDINE KINASE YKOH"/>
    <property type="match status" value="1"/>
</dbReference>
<comment type="subcellular location">
    <subcellularLocation>
        <location evidence="2">Membrane</location>
    </subcellularLocation>
</comment>
<evidence type="ECO:0000313" key="12">
    <source>
        <dbReference type="EMBL" id="SHL62256.1"/>
    </source>
</evidence>
<evidence type="ECO:0000256" key="9">
    <source>
        <dbReference type="ARBA" id="ARBA00023136"/>
    </source>
</evidence>
<evidence type="ECO:0000256" key="5">
    <source>
        <dbReference type="ARBA" id="ARBA00022679"/>
    </source>
</evidence>
<dbReference type="EMBL" id="FRBW01000001">
    <property type="protein sequence ID" value="SHL62256.1"/>
    <property type="molecule type" value="Genomic_DNA"/>
</dbReference>
<reference evidence="12 13" key="1">
    <citation type="submission" date="2016-11" db="EMBL/GenBank/DDBJ databases">
        <authorList>
            <person name="Jaros S."/>
            <person name="Januszkiewicz K."/>
            <person name="Wedrychowicz H."/>
        </authorList>
    </citation>
    <scope>NUCLEOTIDE SEQUENCE [LARGE SCALE GENOMIC DNA]</scope>
    <source>
        <strain evidence="12 13">DSM 22153</strain>
    </source>
</reference>
<accession>A0A1M7C525</accession>
<evidence type="ECO:0000256" key="4">
    <source>
        <dbReference type="ARBA" id="ARBA00022553"/>
    </source>
</evidence>
<dbReference type="GO" id="GO:0005886">
    <property type="term" value="C:plasma membrane"/>
    <property type="evidence" value="ECO:0007669"/>
    <property type="project" value="TreeGrafter"/>
</dbReference>
<dbReference type="InterPro" id="IPR004358">
    <property type="entry name" value="Sig_transdc_His_kin-like_C"/>
</dbReference>
<dbReference type="SMART" id="SM00387">
    <property type="entry name" value="HATPase_c"/>
    <property type="match status" value="1"/>
</dbReference>
<dbReference type="AlphaFoldDB" id="A0A1M7C525"/>
<dbReference type="InterPro" id="IPR036890">
    <property type="entry name" value="HATPase_C_sf"/>
</dbReference>
<evidence type="ECO:0000256" key="10">
    <source>
        <dbReference type="SAM" id="Phobius"/>
    </source>
</evidence>
<keyword evidence="9 10" id="KW-0472">Membrane</keyword>
<proteinExistence type="predicted"/>
<keyword evidence="13" id="KW-1185">Reference proteome</keyword>
<evidence type="ECO:0000259" key="11">
    <source>
        <dbReference type="PROSITE" id="PS50109"/>
    </source>
</evidence>
<evidence type="ECO:0000256" key="2">
    <source>
        <dbReference type="ARBA" id="ARBA00004370"/>
    </source>
</evidence>
<dbReference type="InterPro" id="IPR050428">
    <property type="entry name" value="TCS_sensor_his_kinase"/>
</dbReference>
<evidence type="ECO:0000256" key="1">
    <source>
        <dbReference type="ARBA" id="ARBA00000085"/>
    </source>
</evidence>
<dbReference type="Pfam" id="PF02518">
    <property type="entry name" value="HATPase_c"/>
    <property type="match status" value="1"/>
</dbReference>
<dbReference type="GO" id="GO:0000160">
    <property type="term" value="P:phosphorelay signal transduction system"/>
    <property type="evidence" value="ECO:0007669"/>
    <property type="project" value="TreeGrafter"/>
</dbReference>
<keyword evidence="4" id="KW-0597">Phosphoprotein</keyword>
<keyword evidence="6 10" id="KW-0812">Transmembrane</keyword>
<dbReference type="SUPFAM" id="SSF55874">
    <property type="entry name" value="ATPase domain of HSP90 chaperone/DNA topoisomerase II/histidine kinase"/>
    <property type="match status" value="1"/>
</dbReference>
<dbReference type="STRING" id="735517.SAMN05444272_1067"/>
<keyword evidence="7 12" id="KW-0418">Kinase</keyword>
<dbReference type="PRINTS" id="PR00344">
    <property type="entry name" value="BCTRLSENSOR"/>
</dbReference>
<evidence type="ECO:0000256" key="6">
    <source>
        <dbReference type="ARBA" id="ARBA00022692"/>
    </source>
</evidence>
<evidence type="ECO:0000256" key="7">
    <source>
        <dbReference type="ARBA" id="ARBA00022777"/>
    </source>
</evidence>
<evidence type="ECO:0000313" key="13">
    <source>
        <dbReference type="Proteomes" id="UP000186002"/>
    </source>
</evidence>
<dbReference type="PROSITE" id="PS50109">
    <property type="entry name" value="HIS_KIN"/>
    <property type="match status" value="1"/>
</dbReference>
<dbReference type="RefSeq" id="WP_073009711.1">
    <property type="nucleotide sequence ID" value="NZ_FRBW01000001.1"/>
</dbReference>
<organism evidence="12 13">
    <name type="scientific">Roseibium suaedae</name>
    <dbReference type="NCBI Taxonomy" id="735517"/>
    <lineage>
        <taxon>Bacteria</taxon>
        <taxon>Pseudomonadati</taxon>
        <taxon>Pseudomonadota</taxon>
        <taxon>Alphaproteobacteria</taxon>
        <taxon>Hyphomicrobiales</taxon>
        <taxon>Stappiaceae</taxon>
        <taxon>Roseibium</taxon>
    </lineage>
</organism>
<dbReference type="Proteomes" id="UP000186002">
    <property type="component" value="Unassembled WGS sequence"/>
</dbReference>
<dbReference type="InterPro" id="IPR005467">
    <property type="entry name" value="His_kinase_dom"/>
</dbReference>
<gene>
    <name evidence="12" type="ORF">SAMN05444272_1067</name>
</gene>
<dbReference type="EC" id="2.7.13.3" evidence="3"/>
<dbReference type="OrthoDB" id="9815202at2"/>
<sequence>MKGRSLRLRLLLAGAVSTVLALALSGAGLTLLFSRHVEQREEAELAILLDQLAGNLEWNPATATLSLPRPPGDPRFDTPLSGRYWQVEAGGKTLRSRSLWDGVLPMPDDSLADGAIHRHSGKGPSGEDLLILERGITLPRSMGSEKAEIAAAVSLADVQAASRDFAIGLLPYLTLLTLFLTGAAYVQVTVGLSPLRRIRSGLQAIHASPSERLGDDFPAEIQPIASEVDALLAAREDQIGKARARAADLAHGLKTPLQVLAGDVARLRSLGQDAIAGDIESLADGMRRHVDRELARARMAAASSNARANVAAAVAQVSSVVQRTPQGQALTWNIGLPDALQAAIDPDDLSEILGNLIENGSRHACSRITVSAEGSGDTISLMIRDDGPGIEAEKLGQILKRGTRLDETPGGTGLGLAIVQDILNAWAGSLEITSSAGGTCVKVTLLRG</sequence>
<evidence type="ECO:0000256" key="3">
    <source>
        <dbReference type="ARBA" id="ARBA00012438"/>
    </source>
</evidence>
<dbReference type="PANTHER" id="PTHR45436:SF5">
    <property type="entry name" value="SENSOR HISTIDINE KINASE TRCS"/>
    <property type="match status" value="1"/>
</dbReference>
<dbReference type="GO" id="GO:0004673">
    <property type="term" value="F:protein histidine kinase activity"/>
    <property type="evidence" value="ECO:0007669"/>
    <property type="project" value="UniProtKB-EC"/>
</dbReference>
<evidence type="ECO:0000256" key="8">
    <source>
        <dbReference type="ARBA" id="ARBA00022989"/>
    </source>
</evidence>